<dbReference type="Gene3D" id="3.40.630.30">
    <property type="match status" value="1"/>
</dbReference>
<evidence type="ECO:0000313" key="3">
    <source>
        <dbReference type="Proteomes" id="UP000663207"/>
    </source>
</evidence>
<sequence length="197" mass="21637">MTSESSHLASITVRPMTEDDFDSVIALGLKVHGGGYLDIPHLQALWHSGIKDGINPSYVAVRGDELLGFRLTLAAGQWQPDRWCSPELWQLPKDKVCYFKSNTLAEAARGHGLGGRLLLASARACARQGAQGGIAHLWQESPHNAAVRYFAKAGGRLIKAHPDRWNQSHDNPDYVCVRCGTDCHCTACEMLLSFDKL</sequence>
<dbReference type="PROSITE" id="PS51186">
    <property type="entry name" value="GNAT"/>
    <property type="match status" value="1"/>
</dbReference>
<dbReference type="Proteomes" id="UP000663207">
    <property type="component" value="Chromosome"/>
</dbReference>
<accession>A0ABX7R531</accession>
<evidence type="ECO:0000259" key="1">
    <source>
        <dbReference type="PROSITE" id="PS51186"/>
    </source>
</evidence>
<evidence type="ECO:0000313" key="2">
    <source>
        <dbReference type="EMBL" id="QSX38203.1"/>
    </source>
</evidence>
<dbReference type="SUPFAM" id="SSF55729">
    <property type="entry name" value="Acyl-CoA N-acyltransferases (Nat)"/>
    <property type="match status" value="1"/>
</dbReference>
<dbReference type="InterPro" id="IPR000182">
    <property type="entry name" value="GNAT_dom"/>
</dbReference>
<dbReference type="Pfam" id="PF00583">
    <property type="entry name" value="Acetyltransf_1"/>
    <property type="match status" value="1"/>
</dbReference>
<name>A0ABX7R531_9GAMM</name>
<organism evidence="2 3">
    <name type="scientific">Shewanella sedimentimangrovi</name>
    <dbReference type="NCBI Taxonomy" id="2814293"/>
    <lineage>
        <taxon>Bacteria</taxon>
        <taxon>Pseudomonadati</taxon>
        <taxon>Pseudomonadota</taxon>
        <taxon>Gammaproteobacteria</taxon>
        <taxon>Alteromonadales</taxon>
        <taxon>Shewanellaceae</taxon>
        <taxon>Shewanella</taxon>
    </lineage>
</organism>
<gene>
    <name evidence="2" type="ORF">JYB85_05085</name>
</gene>
<keyword evidence="3" id="KW-1185">Reference proteome</keyword>
<proteinExistence type="predicted"/>
<reference evidence="2 3" key="1">
    <citation type="submission" date="2021-03" db="EMBL/GenBank/DDBJ databases">
        <title>Novel species identification of genus Shewanella.</title>
        <authorList>
            <person name="Liu G."/>
            <person name="Zhang Q."/>
        </authorList>
    </citation>
    <scope>NUCLEOTIDE SEQUENCE [LARGE SCALE GENOMIC DNA]</scope>
    <source>
        <strain evidence="2 3">FJAT-52962</strain>
    </source>
</reference>
<feature type="domain" description="N-acetyltransferase" evidence="1">
    <location>
        <begin position="11"/>
        <end position="195"/>
    </location>
</feature>
<protein>
    <submittedName>
        <fullName evidence="2">GNAT family N-acetyltransferase</fullName>
    </submittedName>
</protein>
<dbReference type="EMBL" id="CP071502">
    <property type="protein sequence ID" value="QSX38203.1"/>
    <property type="molecule type" value="Genomic_DNA"/>
</dbReference>
<dbReference type="InterPro" id="IPR016181">
    <property type="entry name" value="Acyl_CoA_acyltransferase"/>
</dbReference>